<dbReference type="Gene3D" id="3.30.750.24">
    <property type="entry name" value="STAS domain"/>
    <property type="match status" value="1"/>
</dbReference>
<evidence type="ECO:0000256" key="6">
    <source>
        <dbReference type="HAMAP-Rule" id="MF_00313"/>
    </source>
</evidence>
<feature type="binding site" evidence="6">
    <location>
        <position position="113"/>
    </location>
    <ligand>
        <name>substrate</name>
    </ligand>
</feature>
<dbReference type="InterPro" id="IPR036513">
    <property type="entry name" value="STAS_dom_sf"/>
</dbReference>
<dbReference type="PANTHER" id="PTHR12544">
    <property type="entry name" value="GLUTAMINASE"/>
    <property type="match status" value="1"/>
</dbReference>
<dbReference type="InterPro" id="IPR012338">
    <property type="entry name" value="Beta-lactam/transpept-like"/>
</dbReference>
<name>A0ABZ3C959_9ACTN</name>
<evidence type="ECO:0000256" key="5">
    <source>
        <dbReference type="ARBA" id="ARBA00049534"/>
    </source>
</evidence>
<dbReference type="PROSITE" id="PS50801">
    <property type="entry name" value="STAS"/>
    <property type="match status" value="1"/>
</dbReference>
<feature type="binding site" evidence="6">
    <location>
        <position position="63"/>
    </location>
    <ligand>
        <name>substrate</name>
    </ligand>
</feature>
<evidence type="ECO:0000256" key="3">
    <source>
        <dbReference type="ARBA" id="ARBA00012918"/>
    </source>
</evidence>
<feature type="binding site" evidence="6">
    <location>
        <position position="159"/>
    </location>
    <ligand>
        <name>substrate</name>
    </ligand>
</feature>
<dbReference type="InterPro" id="IPR002645">
    <property type="entry name" value="STAS_dom"/>
</dbReference>
<feature type="binding site" evidence="6">
    <location>
        <position position="260"/>
    </location>
    <ligand>
        <name>substrate</name>
    </ligand>
</feature>
<comment type="subunit">
    <text evidence="2 6">Homotetramer.</text>
</comment>
<sequence>MQVPVDDYLAEVLAACRQDAGELNSSIPELARADPDQLAVAVCVGGGRVYAAGDAGARFSIQSLSKPFVYALALRDHGVGFVESKVDVEPSGDPFNEISVEEESGRPRNPMINIGALTVHALVGEERLDAAQRFERVRAGLSAFAGRRLEVDEAVFTSELDHAHRNLALAHLVRSREIFTLDPHEVVEGYSRQCSLVVDTRDLAVMGMTLASAGRNPLTGEQVVSEQICRQVLSVMTTCGMYNAAGDWMTDVGIPAKSGVSGGVLGALPGQAGIGAFSPRLDAHGNSTRAVAVCERLSADLGLHLMSPPADGDTVSAAGVVDADGGEQYRAVVQGALHFTSAERMLAELSTVVPGSTPVTLDVSRVATMNDVGRRMLGEAVRRLTADGHRVDLVDPHGLTAEVDTGDATQTRVLGSN</sequence>
<dbReference type="Pfam" id="PF13466">
    <property type="entry name" value="STAS_2"/>
    <property type="match status" value="1"/>
</dbReference>
<feature type="binding site" evidence="6">
    <location>
        <position position="242"/>
    </location>
    <ligand>
        <name>substrate</name>
    </ligand>
</feature>
<dbReference type="InterPro" id="IPR058548">
    <property type="entry name" value="MlaB-like_STAS"/>
</dbReference>
<dbReference type="PANTHER" id="PTHR12544:SF29">
    <property type="entry name" value="GLUTAMINASE"/>
    <property type="match status" value="1"/>
</dbReference>
<dbReference type="GO" id="GO:0004359">
    <property type="term" value="F:glutaminase activity"/>
    <property type="evidence" value="ECO:0007669"/>
    <property type="project" value="UniProtKB-EC"/>
</dbReference>
<organism evidence="8 9">
    <name type="scientific">Propioniciclava soli</name>
    <dbReference type="NCBI Taxonomy" id="2775081"/>
    <lineage>
        <taxon>Bacteria</taxon>
        <taxon>Bacillati</taxon>
        <taxon>Actinomycetota</taxon>
        <taxon>Actinomycetes</taxon>
        <taxon>Propionibacteriales</taxon>
        <taxon>Propionibacteriaceae</taxon>
        <taxon>Propioniciclava</taxon>
    </lineage>
</organism>
<evidence type="ECO:0000256" key="4">
    <source>
        <dbReference type="ARBA" id="ARBA00022801"/>
    </source>
</evidence>
<dbReference type="Gene3D" id="3.40.710.10">
    <property type="entry name" value="DD-peptidase/beta-lactamase superfamily"/>
    <property type="match status" value="1"/>
</dbReference>
<feature type="binding site" evidence="6">
    <location>
        <position position="166"/>
    </location>
    <ligand>
        <name>substrate</name>
    </ligand>
</feature>
<dbReference type="NCBIfam" id="TIGR03814">
    <property type="entry name" value="Gln_ase"/>
    <property type="match status" value="1"/>
</dbReference>
<keyword evidence="6" id="KW-0007">Acetylation</keyword>
<dbReference type="EC" id="3.5.1.2" evidence="3 6"/>
<evidence type="ECO:0000256" key="2">
    <source>
        <dbReference type="ARBA" id="ARBA00011881"/>
    </source>
</evidence>
<evidence type="ECO:0000259" key="7">
    <source>
        <dbReference type="PROSITE" id="PS50801"/>
    </source>
</evidence>
<comment type="catalytic activity">
    <reaction evidence="5 6">
        <text>L-glutamine + H2O = L-glutamate + NH4(+)</text>
        <dbReference type="Rhea" id="RHEA:15889"/>
        <dbReference type="ChEBI" id="CHEBI:15377"/>
        <dbReference type="ChEBI" id="CHEBI:28938"/>
        <dbReference type="ChEBI" id="CHEBI:29985"/>
        <dbReference type="ChEBI" id="CHEBI:58359"/>
        <dbReference type="EC" id="3.5.1.2"/>
    </reaction>
</comment>
<protein>
    <recommendedName>
        <fullName evidence="3 6">Glutaminase</fullName>
        <ecNumber evidence="3 6">3.5.1.2</ecNumber>
    </recommendedName>
</protein>
<evidence type="ECO:0000313" key="9">
    <source>
        <dbReference type="Proteomes" id="UP001434337"/>
    </source>
</evidence>
<dbReference type="Proteomes" id="UP001434337">
    <property type="component" value="Chromosome"/>
</dbReference>
<gene>
    <name evidence="6 8" type="primary">glsA</name>
    <name evidence="8" type="ORF">PCC79_00680</name>
</gene>
<evidence type="ECO:0000313" key="8">
    <source>
        <dbReference type="EMBL" id="WZW98756.1"/>
    </source>
</evidence>
<dbReference type="HAMAP" id="MF_00313">
    <property type="entry name" value="Glutaminase"/>
    <property type="match status" value="1"/>
</dbReference>
<dbReference type="SUPFAM" id="SSF52091">
    <property type="entry name" value="SpoIIaa-like"/>
    <property type="match status" value="1"/>
</dbReference>
<proteinExistence type="inferred from homology"/>
<dbReference type="SUPFAM" id="SSF56601">
    <property type="entry name" value="beta-lactamase/transpeptidase-like"/>
    <property type="match status" value="1"/>
</dbReference>
<comment type="similarity">
    <text evidence="1 6">Belongs to the glutaminase family.</text>
</comment>
<dbReference type="EMBL" id="CP115965">
    <property type="protein sequence ID" value="WZW98756.1"/>
    <property type="molecule type" value="Genomic_DNA"/>
</dbReference>
<reference evidence="8 9" key="1">
    <citation type="journal article" date="2023" name="Environ Microbiome">
        <title>A coral-associated actinobacterium mitigates coral bleaching under heat stress.</title>
        <authorList>
            <person name="Li J."/>
            <person name="Zou Y."/>
            <person name="Li Q."/>
            <person name="Zhang J."/>
            <person name="Bourne D.G."/>
            <person name="Lyu Y."/>
            <person name="Liu C."/>
            <person name="Zhang S."/>
        </authorList>
    </citation>
    <scope>NUCLEOTIDE SEQUENCE [LARGE SCALE GENOMIC DNA]</scope>
    <source>
        <strain evidence="8 9">SCSIO 13291</strain>
    </source>
</reference>
<accession>A0ABZ3C959</accession>
<feature type="domain" description="STAS" evidence="7">
    <location>
        <begin position="333"/>
        <end position="403"/>
    </location>
</feature>
<keyword evidence="4 6" id="KW-0378">Hydrolase</keyword>
<evidence type="ECO:0000256" key="1">
    <source>
        <dbReference type="ARBA" id="ARBA00011076"/>
    </source>
</evidence>
<keyword evidence="9" id="KW-1185">Reference proteome</keyword>
<dbReference type="InterPro" id="IPR015868">
    <property type="entry name" value="Glutaminase"/>
</dbReference>
<dbReference type="Pfam" id="PF04960">
    <property type="entry name" value="Glutaminase"/>
    <property type="match status" value="1"/>
</dbReference>
<dbReference type="RefSeq" id="WP_342372711.1">
    <property type="nucleotide sequence ID" value="NZ_CP115965.1"/>
</dbReference>
<feature type="binding site" evidence="6">
    <location>
        <position position="190"/>
    </location>
    <ligand>
        <name>substrate</name>
    </ligand>
</feature>